<dbReference type="Gene3D" id="1.20.5.1030">
    <property type="entry name" value="Preprotein translocase secy subunit"/>
    <property type="match status" value="1"/>
</dbReference>
<dbReference type="KEGG" id="mmob:F6R98_14870"/>
<evidence type="ECO:0000256" key="6">
    <source>
        <dbReference type="ARBA" id="ARBA00022989"/>
    </source>
</evidence>
<dbReference type="PANTHER" id="PTHR33910:SF1">
    <property type="entry name" value="PROTEIN TRANSLOCASE SUBUNIT SECE"/>
    <property type="match status" value="1"/>
</dbReference>
<dbReference type="AlphaFoldDB" id="A0A5Q0BIV3"/>
<proteinExistence type="inferred from homology"/>
<keyword evidence="3 9" id="KW-1003">Cell membrane</keyword>
<dbReference type="InterPro" id="IPR038379">
    <property type="entry name" value="SecE_sf"/>
</dbReference>
<dbReference type="FunCoup" id="A0A5Q0BIV3">
    <property type="interactions" value="91"/>
</dbReference>
<dbReference type="GO" id="GO:0009306">
    <property type="term" value="P:protein secretion"/>
    <property type="evidence" value="ECO:0007669"/>
    <property type="project" value="UniProtKB-UniRule"/>
</dbReference>
<dbReference type="InParanoid" id="A0A5Q0BIV3"/>
<keyword evidence="7 9" id="KW-0811">Translocation</keyword>
<keyword evidence="5 9" id="KW-0653">Protein transport</keyword>
<evidence type="ECO:0000256" key="2">
    <source>
        <dbReference type="ARBA" id="ARBA00022448"/>
    </source>
</evidence>
<comment type="subunit">
    <text evidence="9">Component of the Sec protein translocase complex. Heterotrimer consisting of SecY, SecE and SecG subunits. The heterotrimers can form oligomers, although 1 heterotrimer is thought to be able to translocate proteins. Interacts with the ribosome. Interacts with SecDF, and other proteins may be involved. Interacts with SecA.</text>
</comment>
<gene>
    <name evidence="9 10" type="primary">secE</name>
    <name evidence="10" type="ORF">F6R98_14870</name>
</gene>
<dbReference type="Proteomes" id="UP000325755">
    <property type="component" value="Chromosome"/>
</dbReference>
<evidence type="ECO:0000256" key="7">
    <source>
        <dbReference type="ARBA" id="ARBA00023010"/>
    </source>
</evidence>
<dbReference type="GO" id="GO:0065002">
    <property type="term" value="P:intracellular protein transmembrane transport"/>
    <property type="evidence" value="ECO:0007669"/>
    <property type="project" value="UniProtKB-UniRule"/>
</dbReference>
<dbReference type="InterPro" id="IPR001901">
    <property type="entry name" value="Translocase_SecE/Sec61-g"/>
</dbReference>
<comment type="function">
    <text evidence="9">Essential subunit of the Sec protein translocation channel SecYEG. Clamps together the 2 halves of SecY. May contact the channel plug during translocation.</text>
</comment>
<keyword evidence="6 9" id="KW-1133">Transmembrane helix</keyword>
<dbReference type="OrthoDB" id="9806365at2"/>
<dbReference type="GO" id="GO:0043952">
    <property type="term" value="P:protein transport by the Sec complex"/>
    <property type="evidence" value="ECO:0007669"/>
    <property type="project" value="UniProtKB-UniRule"/>
</dbReference>
<evidence type="ECO:0000256" key="3">
    <source>
        <dbReference type="ARBA" id="ARBA00022475"/>
    </source>
</evidence>
<evidence type="ECO:0000313" key="10">
    <source>
        <dbReference type="EMBL" id="QFY43750.1"/>
    </source>
</evidence>
<dbReference type="Pfam" id="PF00584">
    <property type="entry name" value="SecE"/>
    <property type="match status" value="1"/>
</dbReference>
<dbReference type="RefSeq" id="WP_153249730.1">
    <property type="nucleotide sequence ID" value="NZ_CP044205.1"/>
</dbReference>
<accession>A0A5Q0BIV3</accession>
<organism evidence="10 11">
    <name type="scientific">Candidatus Methylospira mobilis</name>
    <dbReference type="NCBI Taxonomy" id="1808979"/>
    <lineage>
        <taxon>Bacteria</taxon>
        <taxon>Pseudomonadati</taxon>
        <taxon>Pseudomonadota</taxon>
        <taxon>Gammaproteobacteria</taxon>
        <taxon>Methylococcales</taxon>
        <taxon>Methylococcaceae</taxon>
        <taxon>Candidatus Methylospira</taxon>
    </lineage>
</organism>
<dbReference type="HAMAP" id="MF_00422">
    <property type="entry name" value="SecE"/>
    <property type="match status" value="1"/>
</dbReference>
<reference evidence="10 11" key="1">
    <citation type="submission" date="2019-09" db="EMBL/GenBank/DDBJ databases">
        <title>Ecophysiology of the spiral-shaped methanotroph Methylospira mobilis as revealed by the complete genome sequence.</title>
        <authorList>
            <person name="Oshkin I.Y."/>
            <person name="Dedysh S.N."/>
            <person name="Miroshnikov K."/>
            <person name="Danilova O.V."/>
            <person name="Hakobyan A."/>
            <person name="Liesack W."/>
        </authorList>
    </citation>
    <scope>NUCLEOTIDE SEQUENCE [LARGE SCALE GENOMIC DNA]</scope>
    <source>
        <strain evidence="10 11">Shm1</strain>
    </source>
</reference>
<comment type="similarity">
    <text evidence="9">Belongs to the SecE/SEC61-gamma family.</text>
</comment>
<dbReference type="PANTHER" id="PTHR33910">
    <property type="entry name" value="PROTEIN TRANSLOCASE SUBUNIT SECE"/>
    <property type="match status" value="1"/>
</dbReference>
<evidence type="ECO:0000256" key="9">
    <source>
        <dbReference type="HAMAP-Rule" id="MF_00422"/>
    </source>
</evidence>
<keyword evidence="2 9" id="KW-0813">Transport</keyword>
<name>A0A5Q0BIV3_9GAMM</name>
<dbReference type="GO" id="GO:0008320">
    <property type="term" value="F:protein transmembrane transporter activity"/>
    <property type="evidence" value="ECO:0007669"/>
    <property type="project" value="UniProtKB-UniRule"/>
</dbReference>
<dbReference type="PRINTS" id="PR01650">
    <property type="entry name" value="SECETRNLCASE"/>
</dbReference>
<sequence>MSDQQQPGKSSVIDTLKLILSISLLVAGIAGFYYFSAYPTLYRVLGILVIGGVSVGIVLTTAIGRLTASYLKESRQEVRKVIWPTRQETMQSTLVVVALVFVVGLILWLLDMVLFWGVGLLTGQRV</sequence>
<evidence type="ECO:0000256" key="8">
    <source>
        <dbReference type="ARBA" id="ARBA00023136"/>
    </source>
</evidence>
<evidence type="ECO:0000256" key="5">
    <source>
        <dbReference type="ARBA" id="ARBA00022927"/>
    </source>
</evidence>
<evidence type="ECO:0000256" key="1">
    <source>
        <dbReference type="ARBA" id="ARBA00004370"/>
    </source>
</evidence>
<feature type="transmembrane region" description="Helical" evidence="9">
    <location>
        <begin position="92"/>
        <end position="118"/>
    </location>
</feature>
<evidence type="ECO:0000313" key="11">
    <source>
        <dbReference type="Proteomes" id="UP000325755"/>
    </source>
</evidence>
<keyword evidence="4 9" id="KW-0812">Transmembrane</keyword>
<keyword evidence="11" id="KW-1185">Reference proteome</keyword>
<dbReference type="InterPro" id="IPR005807">
    <property type="entry name" value="SecE_bac"/>
</dbReference>
<evidence type="ECO:0000256" key="4">
    <source>
        <dbReference type="ARBA" id="ARBA00022692"/>
    </source>
</evidence>
<keyword evidence="8 9" id="KW-0472">Membrane</keyword>
<dbReference type="EMBL" id="CP044205">
    <property type="protein sequence ID" value="QFY43750.1"/>
    <property type="molecule type" value="Genomic_DNA"/>
</dbReference>
<comment type="caution">
    <text evidence="9">Lacks conserved residue(s) required for the propagation of feature annotation.</text>
</comment>
<feature type="transmembrane region" description="Helical" evidence="9">
    <location>
        <begin position="12"/>
        <end position="35"/>
    </location>
</feature>
<dbReference type="GO" id="GO:0006605">
    <property type="term" value="P:protein targeting"/>
    <property type="evidence" value="ECO:0007669"/>
    <property type="project" value="UniProtKB-UniRule"/>
</dbReference>
<comment type="subcellular location">
    <subcellularLocation>
        <location evidence="1">Membrane</location>
    </subcellularLocation>
</comment>
<dbReference type="PROSITE" id="PS01067">
    <property type="entry name" value="SECE_SEC61G"/>
    <property type="match status" value="1"/>
</dbReference>
<feature type="transmembrane region" description="Helical" evidence="9">
    <location>
        <begin position="41"/>
        <end position="71"/>
    </location>
</feature>
<dbReference type="NCBIfam" id="TIGR00964">
    <property type="entry name" value="secE_bact"/>
    <property type="match status" value="1"/>
</dbReference>
<protein>
    <recommendedName>
        <fullName evidence="9">Protein translocase subunit SecE</fullName>
    </recommendedName>
</protein>
<dbReference type="GO" id="GO:0005886">
    <property type="term" value="C:plasma membrane"/>
    <property type="evidence" value="ECO:0007669"/>
    <property type="project" value="UniProtKB-UniRule"/>
</dbReference>